<organism evidence="2 3">
    <name type="scientific">Klenkia terrae</name>
    <dbReference type="NCBI Taxonomy" id="1052259"/>
    <lineage>
        <taxon>Bacteria</taxon>
        <taxon>Bacillati</taxon>
        <taxon>Actinomycetota</taxon>
        <taxon>Actinomycetes</taxon>
        <taxon>Geodermatophilales</taxon>
        <taxon>Geodermatophilaceae</taxon>
        <taxon>Klenkia</taxon>
    </lineage>
</organism>
<feature type="domain" description="Double-GTPase 2" evidence="1">
    <location>
        <begin position="10"/>
        <end position="176"/>
    </location>
</feature>
<sequence>MELSRALEQHIAVLGESGSGKTVLVSAFYGAAQEPGWANQKQFHLLADRVGEGNKLHQNYLGMKNSDRLPATTRFAATSYSFSIKLMHGAASKAAAAQPFQALRLVWHDYPGEWFDGDVSGPEEARRRVDTFRELLGSDVALLLVDGQRLLDNVGEEERYLKALLTNVGNNLLSLKDELLDDGKPLVEFPRIWLLALSKADLLPDLDVIGFRDLVVEKAAGEIDHLRSVIAGLVEDSDALSVGEDILLLSSARFEAGRIEVGERVGLDLVLPLAAMLPLERHARWVARQNVQSKVAENLLQGVGPIQEVLSGVLSGLPGPFGKLWKLVGPNVNLLTDWATERLREANAEASAKGDHLRAVLSRFGIDLDDAERDRVLMRSLR</sequence>
<evidence type="ECO:0000313" key="3">
    <source>
        <dbReference type="Proteomes" id="UP001373496"/>
    </source>
</evidence>
<dbReference type="Pfam" id="PF19993">
    <property type="entry name" value="DO-GTPase2"/>
    <property type="match status" value="1"/>
</dbReference>
<dbReference type="Proteomes" id="UP001373496">
    <property type="component" value="Unassembled WGS sequence"/>
</dbReference>
<gene>
    <name evidence="2" type="ORF">UXQ13_22090</name>
</gene>
<comment type="caution">
    <text evidence="2">The sequence shown here is derived from an EMBL/GenBank/DDBJ whole genome shotgun (WGS) entry which is preliminary data.</text>
</comment>
<evidence type="ECO:0000259" key="1">
    <source>
        <dbReference type="Pfam" id="PF19993"/>
    </source>
</evidence>
<dbReference type="RefSeq" id="WP_225235447.1">
    <property type="nucleotide sequence ID" value="NZ_JBAPLV010000040.1"/>
</dbReference>
<accession>A0ABU8EC20</accession>
<reference evidence="2 3" key="1">
    <citation type="submission" date="2024-03" db="EMBL/GenBank/DDBJ databases">
        <title>Draft genome sequence of Klenkia terrae.</title>
        <authorList>
            <person name="Duangmal K."/>
            <person name="Chantavorakit T."/>
        </authorList>
    </citation>
    <scope>NUCLEOTIDE SEQUENCE [LARGE SCALE GENOMIC DNA]</scope>
    <source>
        <strain evidence="2 3">JCM 17786</strain>
    </source>
</reference>
<dbReference type="InterPro" id="IPR045528">
    <property type="entry name" value="DO-GTPase2"/>
</dbReference>
<proteinExistence type="predicted"/>
<dbReference type="Gene3D" id="3.40.50.300">
    <property type="entry name" value="P-loop containing nucleotide triphosphate hydrolases"/>
    <property type="match status" value="1"/>
</dbReference>
<dbReference type="EMBL" id="JBAPLV010000040">
    <property type="protein sequence ID" value="MEI4281179.1"/>
    <property type="molecule type" value="Genomic_DNA"/>
</dbReference>
<name>A0ABU8EC20_9ACTN</name>
<dbReference type="InterPro" id="IPR027417">
    <property type="entry name" value="P-loop_NTPase"/>
</dbReference>
<protein>
    <submittedName>
        <fullName evidence="2">ATP/GTP-binding protein</fullName>
    </submittedName>
</protein>
<keyword evidence="3" id="KW-1185">Reference proteome</keyword>
<evidence type="ECO:0000313" key="2">
    <source>
        <dbReference type="EMBL" id="MEI4281179.1"/>
    </source>
</evidence>
<dbReference type="SUPFAM" id="SSF52540">
    <property type="entry name" value="P-loop containing nucleoside triphosphate hydrolases"/>
    <property type="match status" value="1"/>
</dbReference>